<sequence length="173" mass="19821">MEQTAQALTLAERYEAIGPMYRLIIPLLEKMDNFKSLVGIYAELQQAYSRAAEVKASGKRHLGTYFRVRFIGENHLKHDHNTDWVYRESGLASLAEVSLRFREYYGQLIGHDRIHVESETETTLDPSIVYIFVTHVEPIIPEGCTSKHFLTHTNVRTIELSTYGIQLAQSLAH</sequence>
<dbReference type="InterPro" id="IPR043161">
    <property type="entry name" value="DOCK_C_lobe_A"/>
</dbReference>
<accession>A0A0D8XK83</accession>
<reference evidence="5" key="2">
    <citation type="journal article" date="2016" name="Sci. Rep.">
        <title>Dictyocaulus viviparus genome, variome and transcriptome elucidate lungworm biology and support future intervention.</title>
        <authorList>
            <person name="McNulty S.N."/>
            <person name="Strube C."/>
            <person name="Rosa B.A."/>
            <person name="Martin J.C."/>
            <person name="Tyagi R."/>
            <person name="Choi Y.J."/>
            <person name="Wang Q."/>
            <person name="Hallsworth Pepin K."/>
            <person name="Zhang X."/>
            <person name="Ozersky P."/>
            <person name="Wilson R.K."/>
            <person name="Sternberg P.W."/>
            <person name="Gasser R.B."/>
            <person name="Mitreva M."/>
        </authorList>
    </citation>
    <scope>NUCLEOTIDE SEQUENCE [LARGE SCALE GENOMIC DNA]</scope>
    <source>
        <strain evidence="5">HannoverDv2000</strain>
    </source>
</reference>
<keyword evidence="1" id="KW-0344">Guanine-nucleotide releasing factor</keyword>
<reference evidence="4 5" key="1">
    <citation type="submission" date="2013-11" db="EMBL/GenBank/DDBJ databases">
        <title>Draft genome of the bovine lungworm Dictyocaulus viviparus.</title>
        <authorList>
            <person name="Mitreva M."/>
        </authorList>
    </citation>
    <scope>NUCLEOTIDE SEQUENCE [LARGE SCALE GENOMIC DNA]</scope>
    <source>
        <strain evidence="4 5">HannoverDv2000</strain>
    </source>
</reference>
<dbReference type="EMBL" id="KN716636">
    <property type="protein sequence ID" value="KJH42706.1"/>
    <property type="molecule type" value="Genomic_DNA"/>
</dbReference>
<dbReference type="GO" id="GO:0005085">
    <property type="term" value="F:guanyl-nucleotide exchange factor activity"/>
    <property type="evidence" value="ECO:0007669"/>
    <property type="project" value="UniProtKB-KW"/>
</dbReference>
<dbReference type="STRING" id="29172.A0A0D8XK83"/>
<evidence type="ECO:0000256" key="1">
    <source>
        <dbReference type="ARBA" id="ARBA00022658"/>
    </source>
</evidence>
<dbReference type="AlphaFoldDB" id="A0A0D8XK83"/>
<dbReference type="PROSITE" id="PS51651">
    <property type="entry name" value="DOCKER"/>
    <property type="match status" value="1"/>
</dbReference>
<dbReference type="Pfam" id="PF06920">
    <property type="entry name" value="DHR-2_Lobe_A"/>
    <property type="match status" value="1"/>
</dbReference>
<proteinExistence type="inferred from homology"/>
<evidence type="ECO:0000313" key="4">
    <source>
        <dbReference type="EMBL" id="KJH42706.1"/>
    </source>
</evidence>
<dbReference type="InterPro" id="IPR027357">
    <property type="entry name" value="DOCKER_dom"/>
</dbReference>
<evidence type="ECO:0000259" key="3">
    <source>
        <dbReference type="PROSITE" id="PS51651"/>
    </source>
</evidence>
<dbReference type="Gene3D" id="1.25.40.410">
    <property type="match status" value="1"/>
</dbReference>
<dbReference type="InterPro" id="IPR046769">
    <property type="entry name" value="DOCKER_Lobe_A"/>
</dbReference>
<dbReference type="OrthoDB" id="5871221at2759"/>
<organism evidence="4 5">
    <name type="scientific">Dictyocaulus viviparus</name>
    <name type="common">Bovine lungworm</name>
    <dbReference type="NCBI Taxonomy" id="29172"/>
    <lineage>
        <taxon>Eukaryota</taxon>
        <taxon>Metazoa</taxon>
        <taxon>Ecdysozoa</taxon>
        <taxon>Nematoda</taxon>
        <taxon>Chromadorea</taxon>
        <taxon>Rhabditida</taxon>
        <taxon>Rhabditina</taxon>
        <taxon>Rhabditomorpha</taxon>
        <taxon>Strongyloidea</taxon>
        <taxon>Metastrongylidae</taxon>
        <taxon>Dictyocaulus</taxon>
    </lineage>
</organism>
<name>A0A0D8XK83_DICVI</name>
<gene>
    <name evidence="4" type="ORF">DICVIV_11299</name>
</gene>
<feature type="domain" description="DOCKER" evidence="3">
    <location>
        <begin position="1"/>
        <end position="173"/>
    </location>
</feature>
<dbReference type="PANTHER" id="PTHR23317">
    <property type="entry name" value="DEDICATOR OF CYTOKINESIS DOCK"/>
    <property type="match status" value="1"/>
</dbReference>
<evidence type="ECO:0000313" key="5">
    <source>
        <dbReference type="Proteomes" id="UP000053766"/>
    </source>
</evidence>
<dbReference type="GO" id="GO:0007264">
    <property type="term" value="P:small GTPase-mediated signal transduction"/>
    <property type="evidence" value="ECO:0007669"/>
    <property type="project" value="InterPro"/>
</dbReference>
<dbReference type="PANTHER" id="PTHR23317:SF26">
    <property type="entry name" value="ZIZIMIN, ISOFORM K"/>
    <property type="match status" value="1"/>
</dbReference>
<keyword evidence="5" id="KW-1185">Reference proteome</keyword>
<evidence type="ECO:0000256" key="2">
    <source>
        <dbReference type="PROSITE-ProRule" id="PRU00984"/>
    </source>
</evidence>
<protein>
    <recommendedName>
        <fullName evidence="3">DOCKER domain-containing protein</fullName>
    </recommendedName>
</protein>
<dbReference type="Proteomes" id="UP000053766">
    <property type="component" value="Unassembled WGS sequence"/>
</dbReference>
<comment type="similarity">
    <text evidence="2">Belongs to the DOCK family.</text>
</comment>
<dbReference type="InterPro" id="IPR026791">
    <property type="entry name" value="DOCK"/>
</dbReference>